<dbReference type="RefSeq" id="WP_003261131.1">
    <property type="nucleotide sequence ID" value="NZ_LN651281.1"/>
</dbReference>
<evidence type="ECO:0000256" key="1">
    <source>
        <dbReference type="ARBA" id="ARBA00023063"/>
    </source>
</evidence>
<evidence type="ECO:0000313" key="4">
    <source>
        <dbReference type="Proteomes" id="UP000053470"/>
    </source>
</evidence>
<dbReference type="PANTHER" id="PTHR43680">
    <property type="entry name" value="NITRATE REDUCTASE MOLYBDENUM COFACTOR ASSEMBLY CHAPERONE"/>
    <property type="match status" value="1"/>
</dbReference>
<dbReference type="Gene3D" id="1.10.3480.10">
    <property type="entry name" value="TorD-like"/>
    <property type="match status" value="1"/>
</dbReference>
<dbReference type="GO" id="GO:0051082">
    <property type="term" value="F:unfolded protein binding"/>
    <property type="evidence" value="ECO:0007669"/>
    <property type="project" value="InterPro"/>
</dbReference>
<dbReference type="Proteomes" id="UP000053470">
    <property type="component" value="Unassembled WGS sequence"/>
</dbReference>
<keyword evidence="4" id="KW-1185">Reference proteome</keyword>
<evidence type="ECO:0000256" key="2">
    <source>
        <dbReference type="SAM" id="MobiDB-lite"/>
    </source>
</evidence>
<dbReference type="Pfam" id="PF02613">
    <property type="entry name" value="Nitrate_red_del"/>
    <property type="match status" value="1"/>
</dbReference>
<reference evidence="3" key="1">
    <citation type="submission" date="2014-11" db="EMBL/GenBank/DDBJ databases">
        <authorList>
            <person name="Genoscope - CEA"/>
        </authorList>
    </citation>
    <scope>NUCLEOTIDE SEQUENCE</scope>
    <source>
        <strain evidence="3">IPO1609</strain>
    </source>
</reference>
<dbReference type="NCBIfam" id="TIGR00684">
    <property type="entry name" value="narJ"/>
    <property type="match status" value="1"/>
</dbReference>
<gene>
    <name evidence="3" type="primary">narJ</name>
    <name evidence="3" type="ORF">RSIPO_03621</name>
</gene>
<dbReference type="InterPro" id="IPR020945">
    <property type="entry name" value="DMSO/NO3_reduct_chaperone"/>
</dbReference>
<dbReference type="GO" id="GO:0042128">
    <property type="term" value="P:nitrate assimilation"/>
    <property type="evidence" value="ECO:0007669"/>
    <property type="project" value="UniProtKB-KW"/>
</dbReference>
<dbReference type="InterPro" id="IPR036411">
    <property type="entry name" value="TorD-like_sf"/>
</dbReference>
<keyword evidence="1" id="KW-0534">Nitrate assimilation</keyword>
<dbReference type="PANTHER" id="PTHR43680:SF2">
    <property type="entry name" value="NITRATE REDUCTASE MOLYBDENUM COFACTOR ASSEMBLY CHAPERONE NARJ"/>
    <property type="match status" value="1"/>
</dbReference>
<dbReference type="GO" id="GO:0051131">
    <property type="term" value="P:chaperone-mediated protein complex assembly"/>
    <property type="evidence" value="ECO:0007669"/>
    <property type="project" value="InterPro"/>
</dbReference>
<dbReference type="SUPFAM" id="SSF89155">
    <property type="entry name" value="TorD-like"/>
    <property type="match status" value="1"/>
</dbReference>
<dbReference type="InterPro" id="IPR003765">
    <property type="entry name" value="NO3_reductase_chaperone_NarJ"/>
</dbReference>
<name>A0A7U7JDK2_RALSL</name>
<evidence type="ECO:0000313" key="3">
    <source>
        <dbReference type="EMBL" id="CEJ16923.1"/>
    </source>
</evidence>
<organism evidence="3 4">
    <name type="scientific">Ralstonia solanacearum IPO1609</name>
    <dbReference type="NCBI Taxonomy" id="564066"/>
    <lineage>
        <taxon>Bacteria</taxon>
        <taxon>Pseudomonadati</taxon>
        <taxon>Pseudomonadota</taxon>
        <taxon>Betaproteobacteria</taxon>
        <taxon>Burkholderiales</taxon>
        <taxon>Burkholderiaceae</taxon>
        <taxon>Ralstonia</taxon>
        <taxon>Ralstonia solanacearum species complex</taxon>
    </lineage>
</organism>
<feature type="region of interest" description="Disordered" evidence="2">
    <location>
        <begin position="192"/>
        <end position="222"/>
    </location>
</feature>
<sequence length="222" mass="24549">MMTNAMLFRLLAAMLDYPQAELIEALPEIESRLAATPDAHARLVPLLDLLRGSDLIALEENYVATFDRNPSHALYLFEHIHGESRDRGQAMVDLVDEYRKYGYEPASSELPDFVPLFLETLGMMAAAGHADDATALLGDAIHVLAAIGERLARNGSPYATVFDVLRTLSDVQPQPQEEPPVRDMEEAIERFGPGADGVEPLLTPRPPEVQPVHFHPRAPQPH</sequence>
<accession>A0A7U7JDK2</accession>
<dbReference type="GO" id="GO:0016530">
    <property type="term" value="F:metallochaperone activity"/>
    <property type="evidence" value="ECO:0007669"/>
    <property type="project" value="TreeGrafter"/>
</dbReference>
<reference evidence="3" key="2">
    <citation type="submission" date="2022-04" db="EMBL/GenBank/DDBJ databases">
        <title>Genomic draft of R. solanacearum strain IPO1609, a phylotype IIB1/biovar 2/race 3 strain isolated from potato in Europe.</title>
        <authorList>
            <person name="Boucher C."/>
            <person name="Carrere S."/>
            <person name="Dossat C."/>
            <person name="Elbaz M."/>
            <person name="Genin S."/>
            <person name="Gouzy J."/>
            <person name="Prior P."/>
            <person name="Segurens B."/>
            <person name="Wincker P."/>
        </authorList>
    </citation>
    <scope>NUCLEOTIDE SEQUENCE</scope>
    <source>
        <strain evidence="3">IPO1609</strain>
    </source>
</reference>
<dbReference type="AlphaFoldDB" id="A0A7U7JDK2"/>
<dbReference type="EMBL" id="LN651281">
    <property type="protein sequence ID" value="CEJ16923.1"/>
    <property type="molecule type" value="Genomic_DNA"/>
</dbReference>
<proteinExistence type="predicted"/>
<protein>
    <submittedName>
        <fullName evidence="3">Respiratory nitrate reductase protein</fullName>
    </submittedName>
</protein>